<dbReference type="SUPFAM" id="SSF55874">
    <property type="entry name" value="ATPase domain of HSP90 chaperone/DNA topoisomerase II/histidine kinase"/>
    <property type="match status" value="1"/>
</dbReference>
<dbReference type="CDD" id="cd00075">
    <property type="entry name" value="HATPase"/>
    <property type="match status" value="1"/>
</dbReference>
<dbReference type="Gene3D" id="1.10.287.130">
    <property type="match status" value="1"/>
</dbReference>
<keyword evidence="6" id="KW-0808">Transferase</keyword>
<feature type="transmembrane region" description="Helical" evidence="14">
    <location>
        <begin position="36"/>
        <end position="57"/>
    </location>
</feature>
<dbReference type="InterPro" id="IPR025201">
    <property type="entry name" value="KdpD_TM"/>
</dbReference>
<name>A0A8J3N9L2_9ACTN</name>
<evidence type="ECO:0000256" key="5">
    <source>
        <dbReference type="ARBA" id="ARBA00022553"/>
    </source>
</evidence>
<dbReference type="SMART" id="SM00388">
    <property type="entry name" value="HisKA"/>
    <property type="match status" value="1"/>
</dbReference>
<comment type="caution">
    <text evidence="16">The sequence shown here is derived from an EMBL/GenBank/DDBJ whole genome shotgun (WGS) entry which is preliminary data.</text>
</comment>
<proteinExistence type="predicted"/>
<evidence type="ECO:0000256" key="7">
    <source>
        <dbReference type="ARBA" id="ARBA00022692"/>
    </source>
</evidence>
<evidence type="ECO:0000256" key="11">
    <source>
        <dbReference type="ARBA" id="ARBA00022989"/>
    </source>
</evidence>
<dbReference type="InterPro" id="IPR005467">
    <property type="entry name" value="His_kinase_dom"/>
</dbReference>
<keyword evidence="11 14" id="KW-1133">Transmembrane helix</keyword>
<evidence type="ECO:0000313" key="17">
    <source>
        <dbReference type="Proteomes" id="UP000612808"/>
    </source>
</evidence>
<feature type="transmembrane region" description="Helical" evidence="14">
    <location>
        <begin position="89"/>
        <end position="110"/>
    </location>
</feature>
<dbReference type="GO" id="GO:0000155">
    <property type="term" value="F:phosphorelay sensor kinase activity"/>
    <property type="evidence" value="ECO:0007669"/>
    <property type="project" value="InterPro"/>
</dbReference>
<evidence type="ECO:0000256" key="12">
    <source>
        <dbReference type="ARBA" id="ARBA00023012"/>
    </source>
</evidence>
<evidence type="ECO:0000256" key="9">
    <source>
        <dbReference type="ARBA" id="ARBA00022777"/>
    </source>
</evidence>
<keyword evidence="5" id="KW-0597">Phosphoprotein</keyword>
<evidence type="ECO:0000256" key="3">
    <source>
        <dbReference type="ARBA" id="ARBA00004236"/>
    </source>
</evidence>
<dbReference type="AlphaFoldDB" id="A0A8J3N9L2"/>
<dbReference type="SUPFAM" id="SSF47384">
    <property type="entry name" value="Homodimeric domain of signal transducing histidine kinase"/>
    <property type="match status" value="1"/>
</dbReference>
<comment type="catalytic activity">
    <reaction evidence="1">
        <text>ATP + protein L-histidine = ADP + protein N-phospho-L-histidine.</text>
        <dbReference type="EC" id="2.7.13.3"/>
    </reaction>
</comment>
<evidence type="ECO:0000256" key="14">
    <source>
        <dbReference type="SAM" id="Phobius"/>
    </source>
</evidence>
<dbReference type="PANTHER" id="PTHR45569:SF1">
    <property type="entry name" value="SENSOR PROTEIN KDPD"/>
    <property type="match status" value="1"/>
</dbReference>
<dbReference type="InterPro" id="IPR036890">
    <property type="entry name" value="HATPase_C_sf"/>
</dbReference>
<keyword evidence="12" id="KW-0902">Two-component regulatory system</keyword>
<evidence type="ECO:0000313" key="16">
    <source>
        <dbReference type="EMBL" id="GID11419.1"/>
    </source>
</evidence>
<evidence type="ECO:0000256" key="1">
    <source>
        <dbReference type="ARBA" id="ARBA00000085"/>
    </source>
</evidence>
<dbReference type="Proteomes" id="UP000612808">
    <property type="component" value="Unassembled WGS sequence"/>
</dbReference>
<organism evidence="16 17">
    <name type="scientific">Actinocatenispora rupis</name>
    <dbReference type="NCBI Taxonomy" id="519421"/>
    <lineage>
        <taxon>Bacteria</taxon>
        <taxon>Bacillati</taxon>
        <taxon>Actinomycetota</taxon>
        <taxon>Actinomycetes</taxon>
        <taxon>Micromonosporales</taxon>
        <taxon>Micromonosporaceae</taxon>
        <taxon>Actinocatenispora</taxon>
    </lineage>
</organism>
<keyword evidence="17" id="KW-1185">Reference proteome</keyword>
<evidence type="ECO:0000256" key="8">
    <source>
        <dbReference type="ARBA" id="ARBA00022741"/>
    </source>
</evidence>
<dbReference type="CDD" id="cd00082">
    <property type="entry name" value="HisKA"/>
    <property type="match status" value="1"/>
</dbReference>
<dbReference type="EC" id="2.7.13.3" evidence="4"/>
<evidence type="ECO:0000259" key="15">
    <source>
        <dbReference type="PROSITE" id="PS50109"/>
    </source>
</evidence>
<dbReference type="InterPro" id="IPR003661">
    <property type="entry name" value="HisK_dim/P_dom"/>
</dbReference>
<evidence type="ECO:0000256" key="10">
    <source>
        <dbReference type="ARBA" id="ARBA00022840"/>
    </source>
</evidence>
<dbReference type="InterPro" id="IPR052023">
    <property type="entry name" value="Histidine_kinase_KdpD"/>
</dbReference>
<dbReference type="GO" id="GO:0005886">
    <property type="term" value="C:plasma membrane"/>
    <property type="evidence" value="ECO:0007669"/>
    <property type="project" value="UniProtKB-SubCell"/>
</dbReference>
<accession>A0A8J3N9L2</accession>
<comment type="subcellular location">
    <subcellularLocation>
        <location evidence="3">Cell membrane</location>
    </subcellularLocation>
    <subcellularLocation>
        <location evidence="2">Membrane</location>
        <topology evidence="2">Multi-pass membrane protein</topology>
    </subcellularLocation>
</comment>
<dbReference type="Gene3D" id="3.30.565.10">
    <property type="entry name" value="Histidine kinase-like ATPase, C-terminal domain"/>
    <property type="match status" value="1"/>
</dbReference>
<dbReference type="InterPro" id="IPR003594">
    <property type="entry name" value="HATPase_dom"/>
</dbReference>
<dbReference type="Pfam" id="PF02518">
    <property type="entry name" value="HATPase_c"/>
    <property type="match status" value="1"/>
</dbReference>
<evidence type="ECO:0000256" key="4">
    <source>
        <dbReference type="ARBA" id="ARBA00012438"/>
    </source>
</evidence>
<dbReference type="Pfam" id="PF13493">
    <property type="entry name" value="DUF4118"/>
    <property type="match status" value="1"/>
</dbReference>
<keyword evidence="9" id="KW-0418">Kinase</keyword>
<feature type="transmembrane region" description="Helical" evidence="14">
    <location>
        <begin position="64"/>
        <end position="83"/>
    </location>
</feature>
<reference evidence="16" key="1">
    <citation type="submission" date="2021-01" db="EMBL/GenBank/DDBJ databases">
        <title>Whole genome shotgun sequence of Actinocatenispora rupis NBRC 107355.</title>
        <authorList>
            <person name="Komaki H."/>
            <person name="Tamura T."/>
        </authorList>
    </citation>
    <scope>NUCLEOTIDE SEQUENCE</scope>
    <source>
        <strain evidence="16">NBRC 107355</strain>
    </source>
</reference>
<dbReference type="EMBL" id="BOMB01000012">
    <property type="protein sequence ID" value="GID11419.1"/>
    <property type="molecule type" value="Genomic_DNA"/>
</dbReference>
<dbReference type="PRINTS" id="PR00344">
    <property type="entry name" value="BCTRLSENSOR"/>
</dbReference>
<dbReference type="PROSITE" id="PS50109">
    <property type="entry name" value="HIS_KIN"/>
    <property type="match status" value="1"/>
</dbReference>
<keyword evidence="8" id="KW-0547">Nucleotide-binding</keyword>
<keyword evidence="13 14" id="KW-0472">Membrane</keyword>
<dbReference type="InterPro" id="IPR036097">
    <property type="entry name" value="HisK_dim/P_sf"/>
</dbReference>
<evidence type="ECO:0000256" key="2">
    <source>
        <dbReference type="ARBA" id="ARBA00004141"/>
    </source>
</evidence>
<gene>
    <name evidence="16" type="ORF">Aru02nite_23080</name>
</gene>
<feature type="domain" description="Histidine kinase" evidence="15">
    <location>
        <begin position="245"/>
        <end position="458"/>
    </location>
</feature>
<dbReference type="GO" id="GO:0005524">
    <property type="term" value="F:ATP binding"/>
    <property type="evidence" value="ECO:0007669"/>
    <property type="project" value="UniProtKB-KW"/>
</dbReference>
<dbReference type="RefSeq" id="WP_203657412.1">
    <property type="nucleotide sequence ID" value="NZ_BAAAZM010000006.1"/>
</dbReference>
<dbReference type="InterPro" id="IPR038318">
    <property type="entry name" value="KdpD_sf"/>
</dbReference>
<dbReference type="SMART" id="SM00387">
    <property type="entry name" value="HATPase_c"/>
    <property type="match status" value="1"/>
</dbReference>
<sequence length="462" mass="47990">MRSRGGFRRLWAGALGVAGLAVLTVALTPFRADVSVAALSLLLLVPVLAAAVTGGVWPGLGTAVLADLALNFFFVPPYRTFVVERGDNVIVLVVYVLVAATVAVAVDAAVRQRERAARRDAEAAVLARATTRPAAEQSLPDLLDAVRRMFGMTAAALLEDDGTGERVVARVGESGDAEPAISASAGAGLRLVGWGPPVFAEDRGALARIAAAAARTLEAHRLSDEAARARQLAEVDRLRAALLAAVGHDLRTPLASIKAAVSSLRAPDIEFPPDVTAELLATVEESTDRLTALVDNLLSMSRLSAGAVIAHPRPVPLDAVVAAALMHLPADSVPVDVDVPDDLPLVRADAGLLERVVANLVANARAVSTPDHPVRLVGRTDGGYVRLRIVDRGPGVPDADKERIFTPFQRLGDRTADGGLGLGLAIARGFTEATDGTLTPTDTPGGGLTMTLRIPLAATDPP</sequence>
<protein>
    <recommendedName>
        <fullName evidence="4">histidine kinase</fullName>
        <ecNumber evidence="4">2.7.13.3</ecNumber>
    </recommendedName>
</protein>
<evidence type="ECO:0000256" key="13">
    <source>
        <dbReference type="ARBA" id="ARBA00023136"/>
    </source>
</evidence>
<keyword evidence="10" id="KW-0067">ATP-binding</keyword>
<dbReference type="Gene3D" id="1.20.120.620">
    <property type="entry name" value="Backbone structure of the membrane domain of e. Coli histidine kinase receptor kdpd"/>
    <property type="match status" value="1"/>
</dbReference>
<keyword evidence="7 14" id="KW-0812">Transmembrane</keyword>
<evidence type="ECO:0000256" key="6">
    <source>
        <dbReference type="ARBA" id="ARBA00022679"/>
    </source>
</evidence>
<dbReference type="InterPro" id="IPR004358">
    <property type="entry name" value="Sig_transdc_His_kin-like_C"/>
</dbReference>
<dbReference type="Pfam" id="PF00512">
    <property type="entry name" value="HisKA"/>
    <property type="match status" value="1"/>
</dbReference>
<dbReference type="PANTHER" id="PTHR45569">
    <property type="entry name" value="SENSOR PROTEIN KDPD"/>
    <property type="match status" value="1"/>
</dbReference>